<proteinExistence type="predicted"/>
<dbReference type="PANTHER" id="PTHR37833:SF1">
    <property type="entry name" value="SIGNAL PEPTIDE PROTEIN"/>
    <property type="match status" value="1"/>
</dbReference>
<dbReference type="Proteomes" id="UP000236725">
    <property type="component" value="Unassembled WGS sequence"/>
</dbReference>
<dbReference type="AlphaFoldDB" id="A0A8G2BZ11"/>
<keyword evidence="2" id="KW-1185">Reference proteome</keyword>
<dbReference type="RefSeq" id="WP_103984407.1">
    <property type="nucleotide sequence ID" value="NZ_FNVS01000025.1"/>
</dbReference>
<dbReference type="PANTHER" id="PTHR37833">
    <property type="entry name" value="LIPOPROTEIN-RELATED"/>
    <property type="match status" value="1"/>
</dbReference>
<dbReference type="InterPro" id="IPR011467">
    <property type="entry name" value="DUF1573"/>
</dbReference>
<evidence type="ECO:0000313" key="1">
    <source>
        <dbReference type="EMBL" id="SEG26833.1"/>
    </source>
</evidence>
<dbReference type="InterPro" id="IPR013783">
    <property type="entry name" value="Ig-like_fold"/>
</dbReference>
<dbReference type="Gene3D" id="3.40.30.10">
    <property type="entry name" value="Glutaredoxin"/>
    <property type="match status" value="1"/>
</dbReference>
<dbReference type="EMBL" id="FNVS01000025">
    <property type="protein sequence ID" value="SEG26833.1"/>
    <property type="molecule type" value="Genomic_DNA"/>
</dbReference>
<sequence length="293" mass="33004">MKGVRNTTAGAFLFLSFLMLIACNGNKKEKIAKLVQEWQGKEIVFPPNPVFTTLSSDTIDFHVPESKYKVVVYVDSFGCISCKLQLEKWKGFIAYTDSLTNGQVPFLFFFHPKNEKELKYIFRRDKFDYPVCIDLDDQLNRLNQLPAEMNFQTFLLDKNNKVLVIGNPVHNLAIKDLYINQLTETSLPDAKSKMTTVETNVPEIDLGTFKNSETREATFILKNTGNYPLVIIDASTTCGCASVSFDKNPAKTNETLQLHVAMTPKEAGSFNETITVKCNTGNFVKLQIKGKAL</sequence>
<dbReference type="Gene3D" id="2.60.40.10">
    <property type="entry name" value="Immunoglobulins"/>
    <property type="match status" value="1"/>
</dbReference>
<gene>
    <name evidence="1" type="ORF">SAMN05444001_12525</name>
</gene>
<evidence type="ECO:0000313" key="2">
    <source>
        <dbReference type="Proteomes" id="UP000236725"/>
    </source>
</evidence>
<protein>
    <recommendedName>
        <fullName evidence="3">DUF1573 domain-containing protein</fullName>
    </recommendedName>
</protein>
<accession>A0A8G2BZ11</accession>
<evidence type="ECO:0008006" key="3">
    <source>
        <dbReference type="Google" id="ProtNLM"/>
    </source>
</evidence>
<comment type="caution">
    <text evidence="1">The sequence shown here is derived from an EMBL/GenBank/DDBJ whole genome shotgun (WGS) entry which is preliminary data.</text>
</comment>
<dbReference type="PROSITE" id="PS51257">
    <property type="entry name" value="PROKAR_LIPOPROTEIN"/>
    <property type="match status" value="1"/>
</dbReference>
<reference evidence="1 2" key="1">
    <citation type="submission" date="2016-10" db="EMBL/GenBank/DDBJ databases">
        <authorList>
            <person name="Varghese N."/>
            <person name="Submissions S."/>
        </authorList>
    </citation>
    <scope>NUCLEOTIDE SEQUENCE [LARGE SCALE GENOMIC DNA]</scope>
    <source>
        <strain evidence="1 2">DSM 29073</strain>
    </source>
</reference>
<organism evidence="1 2">
    <name type="scientific">Parabacteroides chinchillae</name>
    <dbReference type="NCBI Taxonomy" id="871327"/>
    <lineage>
        <taxon>Bacteria</taxon>
        <taxon>Pseudomonadati</taxon>
        <taxon>Bacteroidota</taxon>
        <taxon>Bacteroidia</taxon>
        <taxon>Bacteroidales</taxon>
        <taxon>Tannerellaceae</taxon>
        <taxon>Parabacteroides</taxon>
    </lineage>
</organism>
<dbReference type="InterPro" id="IPR036249">
    <property type="entry name" value="Thioredoxin-like_sf"/>
</dbReference>
<dbReference type="SUPFAM" id="SSF52833">
    <property type="entry name" value="Thioredoxin-like"/>
    <property type="match status" value="1"/>
</dbReference>
<name>A0A8G2BZ11_9BACT</name>
<dbReference type="Pfam" id="PF07610">
    <property type="entry name" value="DUF1573"/>
    <property type="match status" value="1"/>
</dbReference>